<proteinExistence type="inferred from homology"/>
<dbReference type="Pfam" id="PF03650">
    <property type="entry name" value="MPC"/>
    <property type="match status" value="1"/>
</dbReference>
<keyword evidence="11" id="KW-1185">Reference proteome</keyword>
<keyword evidence="3 9" id="KW-0813">Transport</keyword>
<evidence type="ECO:0000313" key="10">
    <source>
        <dbReference type="EMBL" id="PWA71414.1"/>
    </source>
</evidence>
<comment type="similarity">
    <text evidence="2 9">Belongs to the mitochondrial pyruvate carrier (MPC) (TC 2.A.105) family.</text>
</comment>
<dbReference type="GO" id="GO:0006850">
    <property type="term" value="P:pyruvate import into mitochondria"/>
    <property type="evidence" value="ECO:0007669"/>
    <property type="project" value="InterPro"/>
</dbReference>
<evidence type="ECO:0000256" key="2">
    <source>
        <dbReference type="ARBA" id="ARBA00006416"/>
    </source>
</evidence>
<evidence type="ECO:0000313" key="11">
    <source>
        <dbReference type="Proteomes" id="UP000245207"/>
    </source>
</evidence>
<dbReference type="Proteomes" id="UP000245207">
    <property type="component" value="Unassembled WGS sequence"/>
</dbReference>
<dbReference type="STRING" id="35608.A0A2U1ND23"/>
<dbReference type="OrthoDB" id="869189at2759"/>
<feature type="transmembrane region" description="Helical" evidence="9">
    <location>
        <begin position="254"/>
        <end position="274"/>
    </location>
</feature>
<comment type="subcellular location">
    <subcellularLocation>
        <location evidence="1 9">Mitochondrion inner membrane</location>
        <topology evidence="1 9">Multi-pass membrane protein</topology>
    </subcellularLocation>
</comment>
<dbReference type="InterPro" id="IPR005336">
    <property type="entry name" value="MPC"/>
</dbReference>
<evidence type="ECO:0000256" key="5">
    <source>
        <dbReference type="ARBA" id="ARBA00022792"/>
    </source>
</evidence>
<dbReference type="GO" id="GO:0005743">
    <property type="term" value="C:mitochondrial inner membrane"/>
    <property type="evidence" value="ECO:0007669"/>
    <property type="project" value="UniProtKB-SubCell"/>
</dbReference>
<evidence type="ECO:0000256" key="9">
    <source>
        <dbReference type="RuleBase" id="RU363100"/>
    </source>
</evidence>
<name>A0A2U1ND23_ARTAN</name>
<evidence type="ECO:0000256" key="4">
    <source>
        <dbReference type="ARBA" id="ARBA00022692"/>
    </source>
</evidence>
<sequence length="415" mass="47281">MSPTLSFNRNISSNGPVVQTKRAVSSMWENTCNSKHSVATVKAEKYGGHDVLIHSQGMIVINGMSCTGRYMRVMVTRTSATSSSSSSFTHQTGSTSREQIGYNRGCISCSLGYTLNQFHHVKCKRFPTDSNYRPVIHRQPISVTNLLETTVTDGFPTENSVAEGLLCSSDWDVDLKYINQKISFPLCGHQKPASITHVTQMQIQKILKQYSRGGLKKDLRRRKIKFGFRIIGCFADFVFFWVDFRGFYNAIGGVLIRWFWILPLPAVGFSMVVLDEDCNSAMVSDIKIKATKRFTVHLPIVWYSVHFHFWAPTFKWGISIANIADFAKPPMKLSYPQQFAKHPSAKRGSKNLVESYNQKAFRGPLLTTHKQPKTMERLEHGNRRSKTKPDNMQLWYRARFHVVYPVETVCSRVKV</sequence>
<reference evidence="10 11" key="1">
    <citation type="journal article" date="2018" name="Mol. Plant">
        <title>The genome of Artemisia annua provides insight into the evolution of Asteraceae family and artemisinin biosynthesis.</title>
        <authorList>
            <person name="Shen Q."/>
            <person name="Zhang L."/>
            <person name="Liao Z."/>
            <person name="Wang S."/>
            <person name="Yan T."/>
            <person name="Shi P."/>
            <person name="Liu M."/>
            <person name="Fu X."/>
            <person name="Pan Q."/>
            <person name="Wang Y."/>
            <person name="Lv Z."/>
            <person name="Lu X."/>
            <person name="Zhang F."/>
            <person name="Jiang W."/>
            <person name="Ma Y."/>
            <person name="Chen M."/>
            <person name="Hao X."/>
            <person name="Li L."/>
            <person name="Tang Y."/>
            <person name="Lv G."/>
            <person name="Zhou Y."/>
            <person name="Sun X."/>
            <person name="Brodelius P.E."/>
            <person name="Rose J.K.C."/>
            <person name="Tang K."/>
        </authorList>
    </citation>
    <scope>NUCLEOTIDE SEQUENCE [LARGE SCALE GENOMIC DNA]</scope>
    <source>
        <strain evidence="11">cv. Huhao1</strain>
        <tissue evidence="10">Leaf</tissue>
    </source>
</reference>
<evidence type="ECO:0000256" key="8">
    <source>
        <dbReference type="ARBA" id="ARBA00023136"/>
    </source>
</evidence>
<evidence type="ECO:0000256" key="1">
    <source>
        <dbReference type="ARBA" id="ARBA00004448"/>
    </source>
</evidence>
<dbReference type="AlphaFoldDB" id="A0A2U1ND23"/>
<dbReference type="EMBL" id="PKPP01003087">
    <property type="protein sequence ID" value="PWA71414.1"/>
    <property type="molecule type" value="Genomic_DNA"/>
</dbReference>
<keyword evidence="8 9" id="KW-0472">Membrane</keyword>
<keyword evidence="4 9" id="KW-0812">Transmembrane</keyword>
<feature type="transmembrane region" description="Helical" evidence="9">
    <location>
        <begin position="226"/>
        <end position="242"/>
    </location>
</feature>
<evidence type="ECO:0000256" key="6">
    <source>
        <dbReference type="ARBA" id="ARBA00022989"/>
    </source>
</evidence>
<comment type="function">
    <text evidence="9">Mediates the uptake of pyruvate into mitochondria.</text>
</comment>
<comment type="caution">
    <text evidence="10">The sequence shown here is derived from an EMBL/GenBank/DDBJ whole genome shotgun (WGS) entry which is preliminary data.</text>
</comment>
<organism evidence="10 11">
    <name type="scientific">Artemisia annua</name>
    <name type="common">Sweet wormwood</name>
    <dbReference type="NCBI Taxonomy" id="35608"/>
    <lineage>
        <taxon>Eukaryota</taxon>
        <taxon>Viridiplantae</taxon>
        <taxon>Streptophyta</taxon>
        <taxon>Embryophyta</taxon>
        <taxon>Tracheophyta</taxon>
        <taxon>Spermatophyta</taxon>
        <taxon>Magnoliopsida</taxon>
        <taxon>eudicotyledons</taxon>
        <taxon>Gunneridae</taxon>
        <taxon>Pentapetalae</taxon>
        <taxon>asterids</taxon>
        <taxon>campanulids</taxon>
        <taxon>Asterales</taxon>
        <taxon>Asteraceae</taxon>
        <taxon>Asteroideae</taxon>
        <taxon>Anthemideae</taxon>
        <taxon>Artemisiinae</taxon>
        <taxon>Artemisia</taxon>
    </lineage>
</organism>
<accession>A0A2U1ND23</accession>
<evidence type="ECO:0000256" key="7">
    <source>
        <dbReference type="ARBA" id="ARBA00023128"/>
    </source>
</evidence>
<evidence type="ECO:0000256" key="3">
    <source>
        <dbReference type="ARBA" id="ARBA00022448"/>
    </source>
</evidence>
<keyword evidence="7 9" id="KW-0496">Mitochondrion</keyword>
<protein>
    <recommendedName>
        <fullName evidence="9">Mitochondrial pyruvate carrier</fullName>
    </recommendedName>
</protein>
<keyword evidence="6 9" id="KW-1133">Transmembrane helix</keyword>
<gene>
    <name evidence="10" type="ORF">CTI12_AA280880</name>
</gene>
<keyword evidence="5 9" id="KW-0999">Mitochondrion inner membrane</keyword>